<dbReference type="InterPro" id="IPR016032">
    <property type="entry name" value="Sig_transdc_resp-reg_C-effctor"/>
</dbReference>
<dbReference type="OrthoDB" id="1160671at2"/>
<keyword evidence="4" id="KW-1185">Reference proteome</keyword>
<dbReference type="InterPro" id="IPR000792">
    <property type="entry name" value="Tscrpt_reg_LuxR_C"/>
</dbReference>
<feature type="transmembrane region" description="Helical" evidence="1">
    <location>
        <begin position="262"/>
        <end position="279"/>
    </location>
</feature>
<evidence type="ECO:0000313" key="4">
    <source>
        <dbReference type="Proteomes" id="UP000002574"/>
    </source>
</evidence>
<dbReference type="EMBL" id="AP011112">
    <property type="protein sequence ID" value="BAI69253.1"/>
    <property type="molecule type" value="Genomic_DNA"/>
</dbReference>
<feature type="transmembrane region" description="Helical" evidence="1">
    <location>
        <begin position="235"/>
        <end position="255"/>
    </location>
</feature>
<feature type="transmembrane region" description="Helical" evidence="1">
    <location>
        <begin position="344"/>
        <end position="362"/>
    </location>
</feature>
<feature type="domain" description="HTH luxR-type" evidence="2">
    <location>
        <begin position="400"/>
        <end position="457"/>
    </location>
</feature>
<feature type="transmembrane region" description="Helical" evidence="1">
    <location>
        <begin position="103"/>
        <end position="121"/>
    </location>
</feature>
<accession>D3DHF1</accession>
<feature type="transmembrane region" description="Helical" evidence="1">
    <location>
        <begin position="78"/>
        <end position="96"/>
    </location>
</feature>
<dbReference type="GO" id="GO:0003677">
    <property type="term" value="F:DNA binding"/>
    <property type="evidence" value="ECO:0007669"/>
    <property type="project" value="InterPro"/>
</dbReference>
<dbReference type="AlphaFoldDB" id="D3DHF1"/>
<dbReference type="Gene3D" id="1.10.10.10">
    <property type="entry name" value="Winged helix-like DNA-binding domain superfamily/Winged helix DNA-binding domain"/>
    <property type="match status" value="1"/>
</dbReference>
<proteinExistence type="predicted"/>
<feature type="transmembrane region" description="Helical" evidence="1">
    <location>
        <begin position="151"/>
        <end position="170"/>
    </location>
</feature>
<keyword evidence="1" id="KW-0472">Membrane</keyword>
<dbReference type="SMART" id="SM00421">
    <property type="entry name" value="HTH_LUXR"/>
    <property type="match status" value="1"/>
</dbReference>
<dbReference type="GO" id="GO:0006355">
    <property type="term" value="P:regulation of DNA-templated transcription"/>
    <property type="evidence" value="ECO:0007669"/>
    <property type="project" value="InterPro"/>
</dbReference>
<reference evidence="3 4" key="1">
    <citation type="journal article" date="2010" name="J. Bacteriol.">
        <title>Complete genome sequence of the thermophilic, obligately chemolithoautotrophic hydrogen-oxidizing bacterium Hydrogenobacter thermophilus TK-6.</title>
        <authorList>
            <person name="Arai H."/>
            <person name="Kanbe H."/>
            <person name="Ishii M."/>
            <person name="Igarashi Y."/>
        </authorList>
    </citation>
    <scope>NUCLEOTIDE SEQUENCE [LARGE SCALE GENOMIC DNA]</scope>
    <source>
        <strain evidence="4">DSM 6534 / IAM 12695 / TK-6 [Tokyo]</strain>
    </source>
</reference>
<sequence>MIHLPKEILDILEPLFLSCQVAPFVTPSVAPSVTPLVAEVWYAIFTRSWAVGLVALSGFVLWLVSFPMAGFLLGSANFLPYFLLPHIAGFVLWFFVGERLLSLANVFTAVAALLTAVYPYVDSKELVMSAIGFFSSATAVLVGYRLQLGAVWAFLGLAVGNLLSFALSLAPFEGGVKYLVVSLGLLVLLLPLEGKVNAQKVEREFYRLLPFFFFFYLVGGVMYKGFMEFYGNVAYLSGVEVLFYVLGVLLSYALLKRYTQQALISLASVFLVISLPLFHMGGDVFLNAGMFSLQLGFGFADFFLLLSLYSLRNPLRAYPLGFFAVCAGILTGYFVSLARYYGDFFIVFSYLALFLSVLYYFSQGGKAGEKVKESDPQKPEVRKTPKDFLRELEESIPDNKKKLSGRELEVLSMLLEGCSYEVVSERMGITTSSVREYARRGLEKLELSKEELCALYSENFSPKSATLK</sequence>
<dbReference type="KEGG" id="hth:HTH_0793"/>
<keyword evidence="1" id="KW-1133">Transmembrane helix</keyword>
<dbReference type="STRING" id="608538.HTH_0793"/>
<dbReference type="SUPFAM" id="SSF46894">
    <property type="entry name" value="C-terminal effector domain of the bipartite response regulators"/>
    <property type="match status" value="1"/>
</dbReference>
<feature type="transmembrane region" description="Helical" evidence="1">
    <location>
        <begin position="291"/>
        <end position="311"/>
    </location>
</feature>
<dbReference type="Pfam" id="PF00196">
    <property type="entry name" value="GerE"/>
    <property type="match status" value="1"/>
</dbReference>
<feature type="transmembrane region" description="Helical" evidence="1">
    <location>
        <begin position="49"/>
        <end position="72"/>
    </location>
</feature>
<feature type="transmembrane region" description="Helical" evidence="1">
    <location>
        <begin position="176"/>
        <end position="193"/>
    </location>
</feature>
<evidence type="ECO:0000256" key="1">
    <source>
        <dbReference type="SAM" id="Phobius"/>
    </source>
</evidence>
<feature type="transmembrane region" description="Helical" evidence="1">
    <location>
        <begin position="318"/>
        <end position="338"/>
    </location>
</feature>
<organism evidence="3 4">
    <name type="scientific">Hydrogenobacter thermophilus (strain DSM 6534 / IAM 12695 / TK-6)</name>
    <dbReference type="NCBI Taxonomy" id="608538"/>
    <lineage>
        <taxon>Bacteria</taxon>
        <taxon>Pseudomonadati</taxon>
        <taxon>Aquificota</taxon>
        <taxon>Aquificia</taxon>
        <taxon>Aquificales</taxon>
        <taxon>Aquificaceae</taxon>
        <taxon>Hydrogenobacter</taxon>
    </lineage>
</organism>
<feature type="transmembrane region" description="Helical" evidence="1">
    <location>
        <begin position="205"/>
        <end position="223"/>
    </location>
</feature>
<dbReference type="Proteomes" id="UP000002574">
    <property type="component" value="Chromosome"/>
</dbReference>
<feature type="transmembrane region" description="Helical" evidence="1">
    <location>
        <begin position="127"/>
        <end position="144"/>
    </location>
</feature>
<dbReference type="InterPro" id="IPR036388">
    <property type="entry name" value="WH-like_DNA-bd_sf"/>
</dbReference>
<evidence type="ECO:0000259" key="2">
    <source>
        <dbReference type="SMART" id="SM00421"/>
    </source>
</evidence>
<keyword evidence="1" id="KW-0812">Transmembrane</keyword>
<protein>
    <submittedName>
        <fullName evidence="3">Transcriptional regulator, LuxR family</fullName>
    </submittedName>
</protein>
<name>D3DHF1_HYDTT</name>
<dbReference type="eggNOG" id="COG2197">
    <property type="taxonomic scope" value="Bacteria"/>
</dbReference>
<gene>
    <name evidence="3" type="ordered locus">HTH_0793</name>
</gene>
<evidence type="ECO:0000313" key="3">
    <source>
        <dbReference type="EMBL" id="BAI69253.1"/>
    </source>
</evidence>